<organism evidence="8 9">
    <name type="scientific">Ewingella americana (strain ATCC 33852 / DSM 4580 / CCUG 14506 / JCM 5911 / LMG 7869 / NCTC 12157 / CDC 1468-78)</name>
    <dbReference type="NCBI Taxonomy" id="910964"/>
    <lineage>
        <taxon>Bacteria</taxon>
        <taxon>Pseudomonadati</taxon>
        <taxon>Pseudomonadota</taxon>
        <taxon>Gammaproteobacteria</taxon>
        <taxon>Enterobacterales</taxon>
        <taxon>Yersiniaceae</taxon>
        <taxon>Ewingella</taxon>
    </lineage>
</organism>
<dbReference type="EMBL" id="JMPJ01000063">
    <property type="protein sequence ID" value="KFC79822.1"/>
    <property type="molecule type" value="Genomic_DNA"/>
</dbReference>
<dbReference type="OrthoDB" id="9797134at2"/>
<dbReference type="RefSeq" id="WP_034792162.1">
    <property type="nucleotide sequence ID" value="NZ_JMPJ01000063.1"/>
</dbReference>
<dbReference type="InterPro" id="IPR036388">
    <property type="entry name" value="WH-like_DNA-bd_sf"/>
</dbReference>
<dbReference type="InterPro" id="IPR007627">
    <property type="entry name" value="RNA_pol_sigma70_r2"/>
</dbReference>
<evidence type="ECO:0000256" key="4">
    <source>
        <dbReference type="ARBA" id="ARBA00023125"/>
    </source>
</evidence>
<dbReference type="GO" id="GO:0016987">
    <property type="term" value="F:sigma factor activity"/>
    <property type="evidence" value="ECO:0007669"/>
    <property type="project" value="UniProtKB-KW"/>
</dbReference>
<keyword evidence="3" id="KW-0731">Sigma factor</keyword>
<evidence type="ECO:0000256" key="2">
    <source>
        <dbReference type="ARBA" id="ARBA00023015"/>
    </source>
</evidence>
<dbReference type="PANTHER" id="PTHR43133">
    <property type="entry name" value="RNA POLYMERASE ECF-TYPE SIGMA FACTO"/>
    <property type="match status" value="1"/>
</dbReference>
<dbReference type="GO" id="GO:0003677">
    <property type="term" value="F:DNA binding"/>
    <property type="evidence" value="ECO:0007669"/>
    <property type="project" value="UniProtKB-KW"/>
</dbReference>
<comment type="similarity">
    <text evidence="1">Belongs to the sigma-70 factor family. ECF subfamily.</text>
</comment>
<feature type="domain" description="RNA polymerase sigma factor 70 region 4 type 2" evidence="7">
    <location>
        <begin position="128"/>
        <end position="179"/>
    </location>
</feature>
<dbReference type="CDD" id="cd06171">
    <property type="entry name" value="Sigma70_r4"/>
    <property type="match status" value="1"/>
</dbReference>
<reference evidence="8 9" key="1">
    <citation type="submission" date="2014-05" db="EMBL/GenBank/DDBJ databases">
        <title>ATOL: Assembling a taxonomically balanced genome-scale reconstruction of the evolutionary history of the Enterobacteriaceae.</title>
        <authorList>
            <person name="Plunkett G.III."/>
            <person name="Neeno-Eckwall E.C."/>
            <person name="Glasner J.D."/>
            <person name="Perna N.T."/>
        </authorList>
    </citation>
    <scope>NUCLEOTIDE SEQUENCE [LARGE SCALE GENOMIC DNA]</scope>
    <source>
        <strain evidence="8 9">ATCC 33852</strain>
    </source>
</reference>
<gene>
    <name evidence="8" type="ORF">GEAM_2605</name>
</gene>
<evidence type="ECO:0000256" key="5">
    <source>
        <dbReference type="ARBA" id="ARBA00023163"/>
    </source>
</evidence>
<dbReference type="InterPro" id="IPR013325">
    <property type="entry name" value="RNA_pol_sigma_r2"/>
</dbReference>
<dbReference type="SUPFAM" id="SSF88946">
    <property type="entry name" value="Sigma2 domain of RNA polymerase sigma factors"/>
    <property type="match status" value="1"/>
</dbReference>
<evidence type="ECO:0000313" key="8">
    <source>
        <dbReference type="EMBL" id="KFC79822.1"/>
    </source>
</evidence>
<keyword evidence="5" id="KW-0804">Transcription</keyword>
<dbReference type="Proteomes" id="UP000028640">
    <property type="component" value="Unassembled WGS sequence"/>
</dbReference>
<evidence type="ECO:0000256" key="1">
    <source>
        <dbReference type="ARBA" id="ARBA00010641"/>
    </source>
</evidence>
<keyword evidence="4" id="KW-0238">DNA-binding</keyword>
<evidence type="ECO:0000259" key="6">
    <source>
        <dbReference type="Pfam" id="PF04542"/>
    </source>
</evidence>
<dbReference type="InterPro" id="IPR014284">
    <property type="entry name" value="RNA_pol_sigma-70_dom"/>
</dbReference>
<keyword evidence="2" id="KW-0805">Transcription regulation</keyword>
<proteinExistence type="inferred from homology"/>
<comment type="caution">
    <text evidence="8">The sequence shown here is derived from an EMBL/GenBank/DDBJ whole genome shotgun (WGS) entry which is preliminary data.</text>
</comment>
<dbReference type="Pfam" id="PF04542">
    <property type="entry name" value="Sigma70_r2"/>
    <property type="match status" value="1"/>
</dbReference>
<dbReference type="SUPFAM" id="SSF88659">
    <property type="entry name" value="Sigma3 and sigma4 domains of RNA polymerase sigma factors"/>
    <property type="match status" value="1"/>
</dbReference>
<dbReference type="GeneID" id="78382824"/>
<dbReference type="InterPro" id="IPR013324">
    <property type="entry name" value="RNA_pol_sigma_r3/r4-like"/>
</dbReference>
<dbReference type="InterPro" id="IPR013249">
    <property type="entry name" value="RNA_pol_sigma70_r4_t2"/>
</dbReference>
<dbReference type="Gene3D" id="1.10.10.10">
    <property type="entry name" value="Winged helix-like DNA-binding domain superfamily/Winged helix DNA-binding domain"/>
    <property type="match status" value="1"/>
</dbReference>
<dbReference type="STRING" id="910964.GEAM_2605"/>
<evidence type="ECO:0000256" key="3">
    <source>
        <dbReference type="ARBA" id="ARBA00023082"/>
    </source>
</evidence>
<dbReference type="GO" id="GO:0006352">
    <property type="term" value="P:DNA-templated transcription initiation"/>
    <property type="evidence" value="ECO:0007669"/>
    <property type="project" value="InterPro"/>
</dbReference>
<protein>
    <submittedName>
        <fullName evidence="8">RNA polymerase sigma factor</fullName>
    </submittedName>
</protein>
<name>A0A085G7X7_EWIA3</name>
<dbReference type="NCBIfam" id="TIGR02937">
    <property type="entry name" value="sigma70-ECF"/>
    <property type="match status" value="1"/>
</dbReference>
<keyword evidence="9" id="KW-1185">Reference proteome</keyword>
<accession>A0A085G7X7</accession>
<feature type="domain" description="RNA polymerase sigma-70 region 2" evidence="6">
    <location>
        <begin position="34"/>
        <end position="94"/>
    </location>
</feature>
<sequence>MSALLDYEMHYVDQPFPQPVPVVRWESVMSQQEKRLINFIRKRVANYADVEDLVQSTWLEVLKNKHKYSGASRPETWVFGIALNLVRNYYKSRATSFLHDELSDELLSQLPCHDKPDDLTAGHRTLTKVLSVVAHLPEESQQMLQLIVDGDISYQEVALEMAIPIGTVRSRLSRLRQSLRNELDPDIAF</sequence>
<dbReference type="InterPro" id="IPR039425">
    <property type="entry name" value="RNA_pol_sigma-70-like"/>
</dbReference>
<dbReference type="PANTHER" id="PTHR43133:SF8">
    <property type="entry name" value="RNA POLYMERASE SIGMA FACTOR HI_1459-RELATED"/>
    <property type="match status" value="1"/>
</dbReference>
<dbReference type="Pfam" id="PF08281">
    <property type="entry name" value="Sigma70_r4_2"/>
    <property type="match status" value="1"/>
</dbReference>
<dbReference type="AlphaFoldDB" id="A0A085G7X7"/>
<dbReference type="eggNOG" id="COG1595">
    <property type="taxonomic scope" value="Bacteria"/>
</dbReference>
<evidence type="ECO:0000313" key="9">
    <source>
        <dbReference type="Proteomes" id="UP000028640"/>
    </source>
</evidence>
<evidence type="ECO:0000259" key="7">
    <source>
        <dbReference type="Pfam" id="PF08281"/>
    </source>
</evidence>
<dbReference type="Gene3D" id="1.10.1740.10">
    <property type="match status" value="1"/>
</dbReference>